<evidence type="ECO:0000313" key="3">
    <source>
        <dbReference type="Proteomes" id="UP000741863"/>
    </source>
</evidence>
<gene>
    <name evidence="2" type="ORF">JOD17_002952</name>
</gene>
<accession>A0ABS2PFG9</accession>
<evidence type="ECO:0000313" key="2">
    <source>
        <dbReference type="EMBL" id="MBM7633856.1"/>
    </source>
</evidence>
<dbReference type="RefSeq" id="WP_169963387.1">
    <property type="nucleotide sequence ID" value="NZ_JAFBEC010000008.1"/>
</dbReference>
<reference evidence="2 3" key="1">
    <citation type="submission" date="2021-01" db="EMBL/GenBank/DDBJ databases">
        <title>Genomic Encyclopedia of Type Strains, Phase IV (KMG-IV): sequencing the most valuable type-strain genomes for metagenomic binning, comparative biology and taxonomic classification.</title>
        <authorList>
            <person name="Goeker M."/>
        </authorList>
    </citation>
    <scope>NUCLEOTIDE SEQUENCE [LARGE SCALE GENOMIC DNA]</scope>
    <source>
        <strain evidence="2 3">DSM 25540</strain>
    </source>
</reference>
<dbReference type="Gene3D" id="2.30.30.290">
    <property type="entry name" value="YopX-like domains"/>
    <property type="match status" value="1"/>
</dbReference>
<proteinExistence type="predicted"/>
<name>A0ABS2PFG9_9BACL</name>
<dbReference type="InterPro" id="IPR023385">
    <property type="entry name" value="YopX-like_C"/>
</dbReference>
<protein>
    <submittedName>
        <fullName evidence="2">Phage protein (TIGR01671 family)</fullName>
    </submittedName>
</protein>
<sequence length="168" mass="19164">MSREIKFRGKSIQEGQWVYGSAILDYEEKIAYIENMGNGPVPVEWESVGQYTGLMDVEQFNEPKDLYTADIVTMHQFLFDGTEYENEITGVLEYDEELACVCLTKIKQKDIQKHMGYEDDQDGFEGEKVPVCNFHGLHECSWTYLGNIYENKDLLEATNGAAVPPIAD</sequence>
<dbReference type="Proteomes" id="UP000741863">
    <property type="component" value="Unassembled WGS sequence"/>
</dbReference>
<feature type="domain" description="YopX protein" evidence="1">
    <location>
        <begin position="6"/>
        <end position="156"/>
    </location>
</feature>
<organism evidence="2 3">
    <name type="scientific">Geomicrobium sediminis</name>
    <dbReference type="NCBI Taxonomy" id="1347788"/>
    <lineage>
        <taxon>Bacteria</taxon>
        <taxon>Bacillati</taxon>
        <taxon>Bacillota</taxon>
        <taxon>Bacilli</taxon>
        <taxon>Bacillales</taxon>
        <taxon>Geomicrobium</taxon>
    </lineage>
</organism>
<dbReference type="SUPFAM" id="SSF159006">
    <property type="entry name" value="YopX-like"/>
    <property type="match status" value="1"/>
</dbReference>
<dbReference type="Pfam" id="PF09643">
    <property type="entry name" value="YopX"/>
    <property type="match status" value="1"/>
</dbReference>
<keyword evidence="3" id="KW-1185">Reference proteome</keyword>
<dbReference type="InterPro" id="IPR019096">
    <property type="entry name" value="YopX_protein"/>
</dbReference>
<dbReference type="EMBL" id="JAFBEC010000008">
    <property type="protein sequence ID" value="MBM7633856.1"/>
    <property type="molecule type" value="Genomic_DNA"/>
</dbReference>
<comment type="caution">
    <text evidence="2">The sequence shown here is derived from an EMBL/GenBank/DDBJ whole genome shotgun (WGS) entry which is preliminary data.</text>
</comment>
<evidence type="ECO:0000259" key="1">
    <source>
        <dbReference type="Pfam" id="PF09643"/>
    </source>
</evidence>